<keyword evidence="2" id="KW-0378">Hydrolase</keyword>
<name>A0A4U7N512_9RHOB</name>
<dbReference type="Pfam" id="PF05990">
    <property type="entry name" value="DUF900"/>
    <property type="match status" value="1"/>
</dbReference>
<organism evidence="2 3">
    <name type="scientific">Shimia litoralis</name>
    <dbReference type="NCBI Taxonomy" id="420403"/>
    <lineage>
        <taxon>Bacteria</taxon>
        <taxon>Pseudomonadati</taxon>
        <taxon>Pseudomonadota</taxon>
        <taxon>Alphaproteobacteria</taxon>
        <taxon>Rhodobacterales</taxon>
        <taxon>Roseobacteraceae</taxon>
    </lineage>
</organism>
<dbReference type="Gene3D" id="3.40.50.1820">
    <property type="entry name" value="alpha/beta hydrolase"/>
    <property type="match status" value="1"/>
</dbReference>
<feature type="signal peptide" evidence="1">
    <location>
        <begin position="1"/>
        <end position="22"/>
    </location>
</feature>
<comment type="caution">
    <text evidence="2">The sequence shown here is derived from an EMBL/GenBank/DDBJ whole genome shotgun (WGS) entry which is preliminary data.</text>
</comment>
<dbReference type="OrthoDB" id="9797755at2"/>
<dbReference type="InterPro" id="IPR029058">
    <property type="entry name" value="AB_hydrolase_fold"/>
</dbReference>
<keyword evidence="1" id="KW-0732">Signal</keyword>
<feature type="chain" id="PRO_5020552856" evidence="1">
    <location>
        <begin position="23"/>
        <end position="562"/>
    </location>
</feature>
<gene>
    <name evidence="2" type="ORF">FAP39_09235</name>
</gene>
<evidence type="ECO:0000256" key="1">
    <source>
        <dbReference type="SAM" id="SignalP"/>
    </source>
</evidence>
<protein>
    <submittedName>
        <fullName evidence="2">Alpha/beta hydrolase</fullName>
    </submittedName>
</protein>
<sequence>MRKFLVSGLVCLGVLGAGPAPAQDVPDLETLTLYAEFETLRSASPSDALDIADQVLARADDPDMRLDFARTALAAGDPDRALAYIKRLKFGFEPADPRAADVLDIMTLAYTALGDDAAALEHALLAYNAVEKRLGAENPALLVRLDALEPMIRAQNPALMAEVRKMRRHIEKVQDTDASDGRIAGMRDLQEPTAVQVWYGTNRQPTGQADPALAFGTEIGALSVGTLTVTIPPNHLAGLIERPTGWFFTEQLDPTQHVVLAEMQTMTKDVFAQGCCDAEDRLLFIHGYNVSFHDGALRAAQLSYDLEFPGTSMYYSWPSKSSLYGYLSDANNVVASRPAMETFFEMATRGSGKLHVVAHSMGNRYALEALETFFLKYPDRTLGQLVLAAPDVDRAELAARFEGIRAHTDGVTLYASKHDLALQISRRVNGAARAGDANGTPLQLAGLDTVDASLVEADSLGHSYFADAPELLGDILGVVRLGWQPSERCGVAARTTASSTGSVWDVRPDGCPVQEVRTAGDMMRVHGQDALSQAQTRLQSAESADQSFWLGVMDVIKLRAAN</sequence>
<proteinExistence type="predicted"/>
<evidence type="ECO:0000313" key="2">
    <source>
        <dbReference type="EMBL" id="TKZ20708.1"/>
    </source>
</evidence>
<dbReference type="InterPro" id="IPR010297">
    <property type="entry name" value="DUF900_hydrolase"/>
</dbReference>
<dbReference type="PANTHER" id="PTHR36513:SF1">
    <property type="entry name" value="TRANSMEMBRANE PROTEIN"/>
    <property type="match status" value="1"/>
</dbReference>
<keyword evidence="3" id="KW-1185">Reference proteome</keyword>
<dbReference type="EMBL" id="SULI01000009">
    <property type="protein sequence ID" value="TKZ20708.1"/>
    <property type="molecule type" value="Genomic_DNA"/>
</dbReference>
<evidence type="ECO:0000313" key="3">
    <source>
        <dbReference type="Proteomes" id="UP000306575"/>
    </source>
</evidence>
<dbReference type="AlphaFoldDB" id="A0A4U7N512"/>
<dbReference type="Proteomes" id="UP000306575">
    <property type="component" value="Unassembled WGS sequence"/>
</dbReference>
<dbReference type="RefSeq" id="WP_138016114.1">
    <property type="nucleotide sequence ID" value="NZ_SULI01000009.1"/>
</dbReference>
<reference evidence="2 3" key="1">
    <citation type="submission" date="2019-04" db="EMBL/GenBank/DDBJ databases">
        <title>Genome sequence of Pelagicola litoralis CL-ES2.</title>
        <authorList>
            <person name="Cao J."/>
        </authorList>
    </citation>
    <scope>NUCLEOTIDE SEQUENCE [LARGE SCALE GENOMIC DNA]</scope>
    <source>
        <strain evidence="2 3">CL-ES2</strain>
    </source>
</reference>
<dbReference type="PANTHER" id="PTHR36513">
    <property type="entry name" value="ABC TRANSMEMBRANE TYPE-1 DOMAIN-CONTAINING PROTEIN"/>
    <property type="match status" value="1"/>
</dbReference>
<dbReference type="GO" id="GO:0016787">
    <property type="term" value="F:hydrolase activity"/>
    <property type="evidence" value="ECO:0007669"/>
    <property type="project" value="UniProtKB-KW"/>
</dbReference>
<accession>A0A4U7N512</accession>
<dbReference type="SUPFAM" id="SSF53474">
    <property type="entry name" value="alpha/beta-Hydrolases"/>
    <property type="match status" value="1"/>
</dbReference>